<feature type="domain" description="HAMP" evidence="16">
    <location>
        <begin position="104"/>
        <end position="156"/>
    </location>
</feature>
<evidence type="ECO:0000256" key="1">
    <source>
        <dbReference type="ARBA" id="ARBA00000085"/>
    </source>
</evidence>
<dbReference type="PRINTS" id="PR00344">
    <property type="entry name" value="BCTRLSENSOR"/>
</dbReference>
<dbReference type="Gene3D" id="1.10.287.130">
    <property type="match status" value="1"/>
</dbReference>
<comment type="caution">
    <text evidence="17">The sequence shown here is derived from an EMBL/GenBank/DDBJ whole genome shotgun (WGS) entry which is preliminary data.</text>
</comment>
<dbReference type="CDD" id="cd00082">
    <property type="entry name" value="HisKA"/>
    <property type="match status" value="1"/>
</dbReference>
<dbReference type="InterPro" id="IPR005467">
    <property type="entry name" value="His_kinase_dom"/>
</dbReference>
<dbReference type="EC" id="2.7.13.3" evidence="3"/>
<dbReference type="RefSeq" id="WP_069154457.1">
    <property type="nucleotide sequence ID" value="NZ_MCGH01000003.1"/>
</dbReference>
<dbReference type="SUPFAM" id="SSF55874">
    <property type="entry name" value="ATPase domain of HSP90 chaperone/DNA topoisomerase II/histidine kinase"/>
    <property type="match status" value="1"/>
</dbReference>
<evidence type="ECO:0000256" key="7">
    <source>
        <dbReference type="ARBA" id="ARBA00022692"/>
    </source>
</evidence>
<keyword evidence="13 14" id="KW-0472">Membrane</keyword>
<dbReference type="AlphaFoldDB" id="A0A1E3A780"/>
<dbReference type="SMART" id="SM00304">
    <property type="entry name" value="HAMP"/>
    <property type="match status" value="1"/>
</dbReference>
<name>A0A1E3A780_9FIRM</name>
<evidence type="ECO:0000313" key="18">
    <source>
        <dbReference type="Proteomes" id="UP000094067"/>
    </source>
</evidence>
<keyword evidence="7 14" id="KW-0812">Transmembrane</keyword>
<evidence type="ECO:0000256" key="5">
    <source>
        <dbReference type="ARBA" id="ARBA00022553"/>
    </source>
</evidence>
<dbReference type="InterPro" id="IPR036890">
    <property type="entry name" value="HATPase_C_sf"/>
</dbReference>
<evidence type="ECO:0000256" key="10">
    <source>
        <dbReference type="ARBA" id="ARBA00022840"/>
    </source>
</evidence>
<evidence type="ECO:0000256" key="8">
    <source>
        <dbReference type="ARBA" id="ARBA00022741"/>
    </source>
</evidence>
<dbReference type="SMART" id="SM00388">
    <property type="entry name" value="HisKA"/>
    <property type="match status" value="1"/>
</dbReference>
<dbReference type="PROSITE" id="PS50109">
    <property type="entry name" value="HIS_KIN"/>
    <property type="match status" value="1"/>
</dbReference>
<dbReference type="EMBL" id="MCGH01000003">
    <property type="protein sequence ID" value="ODM04251.1"/>
    <property type="molecule type" value="Genomic_DNA"/>
</dbReference>
<organism evidence="17 18">
    <name type="scientific">Eisenbergiella tayi</name>
    <dbReference type="NCBI Taxonomy" id="1432052"/>
    <lineage>
        <taxon>Bacteria</taxon>
        <taxon>Bacillati</taxon>
        <taxon>Bacillota</taxon>
        <taxon>Clostridia</taxon>
        <taxon>Lachnospirales</taxon>
        <taxon>Lachnospiraceae</taxon>
        <taxon>Eisenbergiella</taxon>
    </lineage>
</organism>
<dbReference type="SUPFAM" id="SSF47384">
    <property type="entry name" value="Homodimeric domain of signal transducing histidine kinase"/>
    <property type="match status" value="1"/>
</dbReference>
<dbReference type="InterPro" id="IPR050398">
    <property type="entry name" value="HssS/ArlS-like"/>
</dbReference>
<feature type="transmembrane region" description="Helical" evidence="14">
    <location>
        <begin position="83"/>
        <end position="104"/>
    </location>
</feature>
<dbReference type="SUPFAM" id="SSF158472">
    <property type="entry name" value="HAMP domain-like"/>
    <property type="match status" value="1"/>
</dbReference>
<keyword evidence="12" id="KW-0902">Two-component regulatory system</keyword>
<evidence type="ECO:0000259" key="15">
    <source>
        <dbReference type="PROSITE" id="PS50109"/>
    </source>
</evidence>
<keyword evidence="4" id="KW-1003">Cell membrane</keyword>
<keyword evidence="11 14" id="KW-1133">Transmembrane helix</keyword>
<keyword evidence="9 17" id="KW-0418">Kinase</keyword>
<proteinExistence type="predicted"/>
<evidence type="ECO:0000256" key="6">
    <source>
        <dbReference type="ARBA" id="ARBA00022679"/>
    </source>
</evidence>
<evidence type="ECO:0000256" key="13">
    <source>
        <dbReference type="ARBA" id="ARBA00023136"/>
    </source>
</evidence>
<sequence length="385" mass="42769">MEWVKKKNLKQSFFIITCFFLCAGLLMAGLSFFLCTGLEHKLSGSGGIAISLEDNSSFSSVPLEGNPSSLERNAARILTVLQFVLPAFWVVLSLLLADIVFYNLKIRRSLALLQEGAERICRQDLDFAMEPVSGDELGLLCRSFEAMRSELKTSKLTLWRQMEEQKRLNAAFSHDLKNPVTVLKGSVLLLQKGLDPARPNPKLQQDSLDLILQYTGRIEDYINAMSHTREMEALDCCPVPVGSHELYSILKKSLPILAEDSGKQLDIRQSGESREMEIDRQFFYNTAENLFCNALRYADSQITVDISGRDGFLFLTVTDDGPGYPASVLQKGPAFFLRDDTSENGHLGVGLAVCRLLCEKHGGSLTLENLQPGAKATAVFKSRNS</sequence>
<dbReference type="GO" id="GO:0000155">
    <property type="term" value="F:phosphorelay sensor kinase activity"/>
    <property type="evidence" value="ECO:0007669"/>
    <property type="project" value="InterPro"/>
</dbReference>
<dbReference type="Pfam" id="PF00672">
    <property type="entry name" value="HAMP"/>
    <property type="match status" value="1"/>
</dbReference>
<protein>
    <recommendedName>
        <fullName evidence="3">histidine kinase</fullName>
        <ecNumber evidence="3">2.7.13.3</ecNumber>
    </recommendedName>
</protein>
<dbReference type="PATRIC" id="fig|1432052.4.peg.5618"/>
<dbReference type="CDD" id="cd06225">
    <property type="entry name" value="HAMP"/>
    <property type="match status" value="1"/>
</dbReference>
<feature type="domain" description="Histidine kinase" evidence="15">
    <location>
        <begin position="171"/>
        <end position="384"/>
    </location>
</feature>
<dbReference type="GO" id="GO:0005524">
    <property type="term" value="F:ATP binding"/>
    <property type="evidence" value="ECO:0007669"/>
    <property type="project" value="UniProtKB-KW"/>
</dbReference>
<evidence type="ECO:0000313" key="17">
    <source>
        <dbReference type="EMBL" id="ODM04251.1"/>
    </source>
</evidence>
<gene>
    <name evidence="17" type="primary">cssS_1</name>
    <name evidence="17" type="ORF">BEI61_05055</name>
</gene>
<evidence type="ECO:0000256" key="12">
    <source>
        <dbReference type="ARBA" id="ARBA00023012"/>
    </source>
</evidence>
<dbReference type="PROSITE" id="PS50885">
    <property type="entry name" value="HAMP"/>
    <property type="match status" value="1"/>
</dbReference>
<dbReference type="Pfam" id="PF02518">
    <property type="entry name" value="HATPase_c"/>
    <property type="match status" value="1"/>
</dbReference>
<keyword evidence="6 17" id="KW-0808">Transferase</keyword>
<evidence type="ECO:0000256" key="14">
    <source>
        <dbReference type="SAM" id="Phobius"/>
    </source>
</evidence>
<dbReference type="Pfam" id="PF00512">
    <property type="entry name" value="HisKA"/>
    <property type="match status" value="1"/>
</dbReference>
<evidence type="ECO:0000256" key="3">
    <source>
        <dbReference type="ARBA" id="ARBA00012438"/>
    </source>
</evidence>
<evidence type="ECO:0000259" key="16">
    <source>
        <dbReference type="PROSITE" id="PS50885"/>
    </source>
</evidence>
<dbReference type="InterPro" id="IPR004358">
    <property type="entry name" value="Sig_transdc_His_kin-like_C"/>
</dbReference>
<comment type="subcellular location">
    <subcellularLocation>
        <location evidence="2">Cell membrane</location>
        <topology evidence="2">Multi-pass membrane protein</topology>
    </subcellularLocation>
</comment>
<dbReference type="PANTHER" id="PTHR45528">
    <property type="entry name" value="SENSOR HISTIDINE KINASE CPXA"/>
    <property type="match status" value="1"/>
</dbReference>
<evidence type="ECO:0000256" key="9">
    <source>
        <dbReference type="ARBA" id="ARBA00022777"/>
    </source>
</evidence>
<keyword evidence="5" id="KW-0597">Phosphoprotein</keyword>
<dbReference type="Gene3D" id="6.10.340.10">
    <property type="match status" value="1"/>
</dbReference>
<dbReference type="GO" id="GO:0005886">
    <property type="term" value="C:plasma membrane"/>
    <property type="evidence" value="ECO:0007669"/>
    <property type="project" value="UniProtKB-SubCell"/>
</dbReference>
<comment type="catalytic activity">
    <reaction evidence="1">
        <text>ATP + protein L-histidine = ADP + protein N-phospho-L-histidine.</text>
        <dbReference type="EC" id="2.7.13.3"/>
    </reaction>
</comment>
<dbReference type="Proteomes" id="UP000094067">
    <property type="component" value="Unassembled WGS sequence"/>
</dbReference>
<evidence type="ECO:0000256" key="11">
    <source>
        <dbReference type="ARBA" id="ARBA00022989"/>
    </source>
</evidence>
<dbReference type="InterPro" id="IPR036097">
    <property type="entry name" value="HisK_dim/P_sf"/>
</dbReference>
<reference evidence="17 18" key="1">
    <citation type="submission" date="2016-07" db="EMBL/GenBank/DDBJ databases">
        <title>Characterization of isolates of Eisenbergiella tayi derived from blood cultures, using whole genome sequencing.</title>
        <authorList>
            <person name="Burdz T."/>
            <person name="Wiebe D."/>
            <person name="Huynh C."/>
            <person name="Bernard K."/>
        </authorList>
    </citation>
    <scope>NUCLEOTIDE SEQUENCE [LARGE SCALE GENOMIC DNA]</scope>
    <source>
        <strain evidence="17 18">NML 110608</strain>
    </source>
</reference>
<dbReference type="InterPro" id="IPR003660">
    <property type="entry name" value="HAMP_dom"/>
</dbReference>
<evidence type="ECO:0000256" key="2">
    <source>
        <dbReference type="ARBA" id="ARBA00004651"/>
    </source>
</evidence>
<evidence type="ECO:0000256" key="4">
    <source>
        <dbReference type="ARBA" id="ARBA00022475"/>
    </source>
</evidence>
<dbReference type="SMART" id="SM00387">
    <property type="entry name" value="HATPase_c"/>
    <property type="match status" value="1"/>
</dbReference>
<keyword evidence="8" id="KW-0547">Nucleotide-binding</keyword>
<keyword evidence="10" id="KW-0067">ATP-binding</keyword>
<dbReference type="InterPro" id="IPR003661">
    <property type="entry name" value="HisK_dim/P_dom"/>
</dbReference>
<dbReference type="Gene3D" id="3.30.565.10">
    <property type="entry name" value="Histidine kinase-like ATPase, C-terminal domain"/>
    <property type="match status" value="1"/>
</dbReference>
<accession>A0A1E3A780</accession>
<feature type="transmembrane region" description="Helical" evidence="14">
    <location>
        <begin position="12"/>
        <end position="34"/>
    </location>
</feature>
<dbReference type="PANTHER" id="PTHR45528:SF1">
    <property type="entry name" value="SENSOR HISTIDINE KINASE CPXA"/>
    <property type="match status" value="1"/>
</dbReference>
<dbReference type="InterPro" id="IPR003594">
    <property type="entry name" value="HATPase_dom"/>
</dbReference>